<comment type="subcellular location">
    <subcellularLocation>
        <location evidence="1">Cell membrane</location>
        <topology evidence="1">Multi-pass membrane protein</topology>
    </subcellularLocation>
</comment>
<keyword evidence="3 6" id="KW-0812">Transmembrane</keyword>
<keyword evidence="9" id="KW-1185">Reference proteome</keyword>
<feature type="domain" description="Type II secretion system protein GspF" evidence="7">
    <location>
        <begin position="124"/>
        <end position="249"/>
    </location>
</feature>
<feature type="transmembrane region" description="Helical" evidence="6">
    <location>
        <begin position="263"/>
        <end position="283"/>
    </location>
</feature>
<dbReference type="GO" id="GO:0005886">
    <property type="term" value="C:plasma membrane"/>
    <property type="evidence" value="ECO:0007669"/>
    <property type="project" value="UniProtKB-SubCell"/>
</dbReference>
<dbReference type="Gene3D" id="1.20.81.30">
    <property type="entry name" value="Type II secretion system (T2SS), domain F"/>
    <property type="match status" value="1"/>
</dbReference>
<evidence type="ECO:0000256" key="1">
    <source>
        <dbReference type="ARBA" id="ARBA00004651"/>
    </source>
</evidence>
<dbReference type="InterPro" id="IPR018076">
    <property type="entry name" value="T2SS_GspF_dom"/>
</dbReference>
<keyword evidence="2" id="KW-1003">Cell membrane</keyword>
<feature type="transmembrane region" description="Helical" evidence="6">
    <location>
        <begin position="86"/>
        <end position="105"/>
    </location>
</feature>
<evidence type="ECO:0000256" key="6">
    <source>
        <dbReference type="SAM" id="Phobius"/>
    </source>
</evidence>
<keyword evidence="4 6" id="KW-1133">Transmembrane helix</keyword>
<dbReference type="PANTHER" id="PTHR35007:SF1">
    <property type="entry name" value="PILUS ASSEMBLY PROTEIN"/>
    <property type="match status" value="1"/>
</dbReference>
<evidence type="ECO:0000256" key="4">
    <source>
        <dbReference type="ARBA" id="ARBA00022989"/>
    </source>
</evidence>
<evidence type="ECO:0000256" key="3">
    <source>
        <dbReference type="ARBA" id="ARBA00022692"/>
    </source>
</evidence>
<accession>A0A6C2UMK6</accession>
<keyword evidence="5 6" id="KW-0472">Membrane</keyword>
<gene>
    <name evidence="8" type="ORF">SCARR_03569</name>
</gene>
<name>A0A6C2UMK6_9BACT</name>
<evidence type="ECO:0000259" key="7">
    <source>
        <dbReference type="Pfam" id="PF00482"/>
    </source>
</evidence>
<dbReference type="EMBL" id="CAAHFH010000002">
    <property type="protein sequence ID" value="VGO21495.1"/>
    <property type="molecule type" value="Genomic_DNA"/>
</dbReference>
<evidence type="ECO:0000256" key="5">
    <source>
        <dbReference type="ARBA" id="ARBA00023136"/>
    </source>
</evidence>
<sequence length="291" mass="32342">MFWIIPSLFALCAVLMGYMLISALREAESSYASEYTADTARQFEDLFLFISPAQMLRISRTLALIVFFLLFFAAGSMSSASGMIRGAVAGSVGAVATLSMQRLILKVLRVRRLERFNNQLVDALTSMSNALKAGFSIQQAFETIVKEGQNPIAQEYGMFLQQLRVGMLFEDALADMTRRIDSEDLDLMVQAIEIARQTGGNLTEVFDRISETIRERRRIEGKIKSLTAQGKIQGRVVSAMPFILGGMLYVLDPQMMVTFFKSMAGIGIIIAVLIMQLCGNFVIKKIINIDV</sequence>
<dbReference type="Proteomes" id="UP000346198">
    <property type="component" value="Unassembled WGS sequence"/>
</dbReference>
<feature type="transmembrane region" description="Helical" evidence="6">
    <location>
        <begin position="6"/>
        <end position="24"/>
    </location>
</feature>
<reference evidence="8 9" key="1">
    <citation type="submission" date="2019-04" db="EMBL/GenBank/DDBJ databases">
        <authorList>
            <person name="Van Vliet M D."/>
        </authorList>
    </citation>
    <scope>NUCLEOTIDE SEQUENCE [LARGE SCALE GENOMIC DNA]</scope>
    <source>
        <strain evidence="8 9">F21</strain>
    </source>
</reference>
<dbReference type="InterPro" id="IPR042094">
    <property type="entry name" value="T2SS_GspF_sf"/>
</dbReference>
<evidence type="ECO:0000256" key="2">
    <source>
        <dbReference type="ARBA" id="ARBA00022475"/>
    </source>
</evidence>
<feature type="transmembrane region" description="Helical" evidence="6">
    <location>
        <begin position="61"/>
        <end position="80"/>
    </location>
</feature>
<evidence type="ECO:0000313" key="8">
    <source>
        <dbReference type="EMBL" id="VGO21495.1"/>
    </source>
</evidence>
<feature type="transmembrane region" description="Helical" evidence="6">
    <location>
        <begin position="232"/>
        <end position="251"/>
    </location>
</feature>
<dbReference type="Pfam" id="PF00482">
    <property type="entry name" value="T2SSF"/>
    <property type="match status" value="1"/>
</dbReference>
<evidence type="ECO:0000313" key="9">
    <source>
        <dbReference type="Proteomes" id="UP000346198"/>
    </source>
</evidence>
<dbReference type="PANTHER" id="PTHR35007">
    <property type="entry name" value="INTEGRAL MEMBRANE PROTEIN-RELATED"/>
    <property type="match status" value="1"/>
</dbReference>
<dbReference type="AlphaFoldDB" id="A0A6C2UMK6"/>
<organism evidence="8 9">
    <name type="scientific">Pontiella sulfatireligans</name>
    <dbReference type="NCBI Taxonomy" id="2750658"/>
    <lineage>
        <taxon>Bacteria</taxon>
        <taxon>Pseudomonadati</taxon>
        <taxon>Kiritimatiellota</taxon>
        <taxon>Kiritimatiellia</taxon>
        <taxon>Kiritimatiellales</taxon>
        <taxon>Pontiellaceae</taxon>
        <taxon>Pontiella</taxon>
    </lineage>
</organism>
<proteinExistence type="predicted"/>
<dbReference type="RefSeq" id="WP_136062949.1">
    <property type="nucleotide sequence ID" value="NZ_CAAHFH010000002.1"/>
</dbReference>
<protein>
    <recommendedName>
        <fullName evidence="7">Type II secretion system protein GspF domain-containing protein</fullName>
    </recommendedName>
</protein>